<protein>
    <recommendedName>
        <fullName evidence="1">DUF6533 domain-containing protein</fullName>
    </recommendedName>
</protein>
<dbReference type="AlphaFoldDB" id="R7SK77"/>
<gene>
    <name evidence="2" type="ORF">DICSQDRAFT_141170</name>
</gene>
<evidence type="ECO:0000313" key="2">
    <source>
        <dbReference type="EMBL" id="EJF56544.1"/>
    </source>
</evidence>
<proteinExistence type="predicted"/>
<organism evidence="2 3">
    <name type="scientific">Dichomitus squalens (strain LYAD-421)</name>
    <name type="common">Western red white-rot fungus</name>
    <dbReference type="NCBI Taxonomy" id="732165"/>
    <lineage>
        <taxon>Eukaryota</taxon>
        <taxon>Fungi</taxon>
        <taxon>Dikarya</taxon>
        <taxon>Basidiomycota</taxon>
        <taxon>Agaricomycotina</taxon>
        <taxon>Agaricomycetes</taxon>
        <taxon>Polyporales</taxon>
        <taxon>Polyporaceae</taxon>
        <taxon>Dichomitus</taxon>
    </lineage>
</organism>
<feature type="domain" description="DUF6533" evidence="1">
    <location>
        <begin position="22"/>
        <end position="64"/>
    </location>
</feature>
<dbReference type="Proteomes" id="UP000053319">
    <property type="component" value="Unassembled WGS sequence"/>
</dbReference>
<sequence>MADNSEVKALSEVFFGNCWTYAGAALLAYDYILTFNSEVTLFWMGGRLSGATILFLLNRYITLAAQIFNAAPIPPSVESAFSEHVVNIVLLALQYPPWAAFSALRSYALCPNPYRWPISATVFALSLVPFVTNMWGNLYKMSFVDDPKLGMIPTNPISSSTQLKLEAATRSSMIASDFLVLCVTWYRTYETAKLTLRSLGNKTFASILLLDGVEHNTLVNDALTAAAVLEWSLSPILTSRFLIDLQKAQRKLEASSRSFSLGELEFEPQTSRNTSRLIGSLGAQLAFHEDEDEANEMEDAS</sequence>
<dbReference type="EMBL" id="JH719468">
    <property type="protein sequence ID" value="EJF56544.1"/>
    <property type="molecule type" value="Genomic_DNA"/>
</dbReference>
<dbReference type="Pfam" id="PF20151">
    <property type="entry name" value="DUF6533"/>
    <property type="match status" value="1"/>
</dbReference>
<name>R7SK77_DICSQ</name>
<dbReference type="HOGENOM" id="CLU_053360_2_1_1"/>
<dbReference type="InterPro" id="IPR045340">
    <property type="entry name" value="DUF6533"/>
</dbReference>
<dbReference type="KEGG" id="dsq:DICSQDRAFT_141170"/>
<evidence type="ECO:0000313" key="3">
    <source>
        <dbReference type="Proteomes" id="UP000053319"/>
    </source>
</evidence>
<dbReference type="OMA" id="VETRYMI"/>
<dbReference type="GeneID" id="18836124"/>
<accession>R7SK77</accession>
<evidence type="ECO:0000259" key="1">
    <source>
        <dbReference type="Pfam" id="PF20151"/>
    </source>
</evidence>
<dbReference type="RefSeq" id="XP_007370688.1">
    <property type="nucleotide sequence ID" value="XM_007370626.1"/>
</dbReference>
<reference evidence="2 3" key="1">
    <citation type="journal article" date="2012" name="Science">
        <title>The Paleozoic origin of enzymatic lignin decomposition reconstructed from 31 fungal genomes.</title>
        <authorList>
            <person name="Floudas D."/>
            <person name="Binder M."/>
            <person name="Riley R."/>
            <person name="Barry K."/>
            <person name="Blanchette R.A."/>
            <person name="Henrissat B."/>
            <person name="Martinez A.T."/>
            <person name="Otillar R."/>
            <person name="Spatafora J.W."/>
            <person name="Yadav J.S."/>
            <person name="Aerts A."/>
            <person name="Benoit I."/>
            <person name="Boyd A."/>
            <person name="Carlson A."/>
            <person name="Copeland A."/>
            <person name="Coutinho P.M."/>
            <person name="de Vries R.P."/>
            <person name="Ferreira P."/>
            <person name="Findley K."/>
            <person name="Foster B."/>
            <person name="Gaskell J."/>
            <person name="Glotzer D."/>
            <person name="Gorecki P."/>
            <person name="Heitman J."/>
            <person name="Hesse C."/>
            <person name="Hori C."/>
            <person name="Igarashi K."/>
            <person name="Jurgens J.A."/>
            <person name="Kallen N."/>
            <person name="Kersten P."/>
            <person name="Kohler A."/>
            <person name="Kuees U."/>
            <person name="Kumar T.K.A."/>
            <person name="Kuo A."/>
            <person name="LaButti K."/>
            <person name="Larrondo L.F."/>
            <person name="Lindquist E."/>
            <person name="Ling A."/>
            <person name="Lombard V."/>
            <person name="Lucas S."/>
            <person name="Lundell T."/>
            <person name="Martin R."/>
            <person name="McLaughlin D.J."/>
            <person name="Morgenstern I."/>
            <person name="Morin E."/>
            <person name="Murat C."/>
            <person name="Nagy L.G."/>
            <person name="Nolan M."/>
            <person name="Ohm R.A."/>
            <person name="Patyshakuliyeva A."/>
            <person name="Rokas A."/>
            <person name="Ruiz-Duenas F.J."/>
            <person name="Sabat G."/>
            <person name="Salamov A."/>
            <person name="Samejima M."/>
            <person name="Schmutz J."/>
            <person name="Slot J.C."/>
            <person name="St John F."/>
            <person name="Stenlid J."/>
            <person name="Sun H."/>
            <person name="Sun S."/>
            <person name="Syed K."/>
            <person name="Tsang A."/>
            <person name="Wiebenga A."/>
            <person name="Young D."/>
            <person name="Pisabarro A."/>
            <person name="Eastwood D.C."/>
            <person name="Martin F."/>
            <person name="Cullen D."/>
            <person name="Grigoriev I.V."/>
            <person name="Hibbett D.S."/>
        </authorList>
    </citation>
    <scope>NUCLEOTIDE SEQUENCE [LARGE SCALE GENOMIC DNA]</scope>
    <source>
        <strain evidence="2 3">LYAD-421 SS1</strain>
    </source>
</reference>